<accession>A0A1M8AB26</accession>
<comment type="subcellular location">
    <subcellularLocation>
        <location evidence="10">Mitochondrion</location>
    </subcellularLocation>
</comment>
<evidence type="ECO:0000256" key="5">
    <source>
        <dbReference type="ARBA" id="ARBA00022737"/>
    </source>
</evidence>
<evidence type="ECO:0000256" key="9">
    <source>
        <dbReference type="ARBA" id="ARBA00048586"/>
    </source>
</evidence>
<keyword evidence="6 10" id="KW-0443">Lipid metabolism</keyword>
<keyword evidence="7 10" id="KW-0594">Phospholipid biosynthesis</keyword>
<dbReference type="STRING" id="1230383.A0A1M8AB26"/>
<comment type="similarity">
    <text evidence="2 10">Belongs to the CDP-alcohol phosphatidyltransferase class-II family.</text>
</comment>
<protein>
    <recommendedName>
        <fullName evidence="10">CDP-diacylglycerol--glycerol-3-phosphate 3-phosphatidyltransferase</fullName>
        <ecNumber evidence="10">2.7.8.5</ecNumber>
    </recommendedName>
</protein>
<evidence type="ECO:0000256" key="4">
    <source>
        <dbReference type="ARBA" id="ARBA00022679"/>
    </source>
</evidence>
<evidence type="ECO:0000256" key="2">
    <source>
        <dbReference type="ARBA" id="ARBA00010682"/>
    </source>
</evidence>
<dbReference type="GO" id="GO:0032049">
    <property type="term" value="P:cardiolipin biosynthetic process"/>
    <property type="evidence" value="ECO:0007669"/>
    <property type="project" value="InterPro"/>
</dbReference>
<dbReference type="EC" id="2.7.8.5" evidence="10"/>
<dbReference type="CDD" id="cd09135">
    <property type="entry name" value="PLDc_PGS1_euk_1"/>
    <property type="match status" value="1"/>
</dbReference>
<feature type="domain" description="PLD phosphodiesterase" evidence="11">
    <location>
        <begin position="212"/>
        <end position="238"/>
    </location>
</feature>
<dbReference type="Proteomes" id="UP000186303">
    <property type="component" value="Chromosome 6"/>
</dbReference>
<keyword evidence="10" id="KW-0496">Mitochondrion</keyword>
<evidence type="ECO:0000256" key="7">
    <source>
        <dbReference type="ARBA" id="ARBA00023209"/>
    </source>
</evidence>
<dbReference type="GO" id="GO:0005524">
    <property type="term" value="F:ATP binding"/>
    <property type="evidence" value="ECO:0007669"/>
    <property type="project" value="UniProtKB-KW"/>
</dbReference>
<evidence type="ECO:0000256" key="3">
    <source>
        <dbReference type="ARBA" id="ARBA00022516"/>
    </source>
</evidence>
<evidence type="ECO:0000256" key="10">
    <source>
        <dbReference type="RuleBase" id="RU365024"/>
    </source>
</evidence>
<proteinExistence type="inferred from homology"/>
<keyword evidence="5" id="KW-0677">Repeat</keyword>
<dbReference type="UniPathway" id="UPA00084">
    <property type="reaction ID" value="UER00503"/>
</dbReference>
<gene>
    <name evidence="12" type="ORF">MSYG_3886</name>
</gene>
<feature type="domain" description="PLD phosphodiesterase" evidence="11">
    <location>
        <begin position="536"/>
        <end position="573"/>
    </location>
</feature>
<comment type="pathway">
    <text evidence="1 10">Phospholipid metabolism; phosphatidylglycerol biosynthesis; phosphatidylglycerol from CDP-diacylglycerol: step 1/2.</text>
</comment>
<dbReference type="OMA" id="WLWDARY"/>
<dbReference type="AlphaFoldDB" id="A0A1M8AB26"/>
<evidence type="ECO:0000256" key="6">
    <source>
        <dbReference type="ARBA" id="ARBA00023098"/>
    </source>
</evidence>
<keyword evidence="8 10" id="KW-1208">Phospholipid metabolism</keyword>
<comment type="catalytic activity">
    <reaction evidence="9 10">
        <text>a CDP-1,2-diacyl-sn-glycerol + sn-glycerol 3-phosphate = a 1,2-diacyl-sn-glycero-3-phospho-(1'-sn-glycero-3'-phosphate) + CMP + H(+)</text>
        <dbReference type="Rhea" id="RHEA:12593"/>
        <dbReference type="ChEBI" id="CHEBI:15378"/>
        <dbReference type="ChEBI" id="CHEBI:57597"/>
        <dbReference type="ChEBI" id="CHEBI:58332"/>
        <dbReference type="ChEBI" id="CHEBI:60110"/>
        <dbReference type="ChEBI" id="CHEBI:60377"/>
        <dbReference type="EC" id="2.7.8.5"/>
    </reaction>
</comment>
<dbReference type="CDD" id="cd09137">
    <property type="entry name" value="PLDc_PGS1_euk_2"/>
    <property type="match status" value="1"/>
</dbReference>
<evidence type="ECO:0000313" key="13">
    <source>
        <dbReference type="Proteomes" id="UP000186303"/>
    </source>
</evidence>
<reference evidence="13" key="1">
    <citation type="journal article" date="2017" name="Nucleic Acids Res.">
        <title>Proteogenomics produces comprehensive and highly accurate protein-coding gene annotation in a complete genome assembly of Malassezia sympodialis.</title>
        <authorList>
            <person name="Zhu Y."/>
            <person name="Engstroem P.G."/>
            <person name="Tellgren-Roth C."/>
            <person name="Baudo C.D."/>
            <person name="Kennell J.C."/>
            <person name="Sun S."/>
            <person name="Billmyre R.B."/>
            <person name="Schroeder M.S."/>
            <person name="Andersson A."/>
            <person name="Holm T."/>
            <person name="Sigurgeirsson B."/>
            <person name="Wu G."/>
            <person name="Sankaranarayanan S.R."/>
            <person name="Siddharthan R."/>
            <person name="Sanyal K."/>
            <person name="Lundeberg J."/>
            <person name="Nystedt B."/>
            <person name="Boekhout T."/>
            <person name="Dawson T.L. Jr."/>
            <person name="Heitman J."/>
            <person name="Scheynius A."/>
            <person name="Lehtioe J."/>
        </authorList>
    </citation>
    <scope>NUCLEOTIDE SEQUENCE [LARGE SCALE GENOMIC DNA]</scope>
    <source>
        <strain evidence="13">ATCC 42132</strain>
    </source>
</reference>
<evidence type="ECO:0000256" key="1">
    <source>
        <dbReference type="ARBA" id="ARBA00005042"/>
    </source>
</evidence>
<dbReference type="SUPFAM" id="SSF56024">
    <property type="entry name" value="Phospholipase D/nuclease"/>
    <property type="match status" value="1"/>
</dbReference>
<dbReference type="VEuPathDB" id="FungiDB:MSYG_3886"/>
<dbReference type="PANTHER" id="PTHR12586">
    <property type="entry name" value="CDP-DIACYLGLYCEROL--SERINE O-PHOSPHATIDYLTRANSFERASE"/>
    <property type="match status" value="1"/>
</dbReference>
<name>A0A1M8AB26_MALS4</name>
<sequence>MWQGLWSRWPMSGRVGSLVQRACASIIASEGSARNFSNTRASLAVMTRSSGPSGLETQSGKSLGHDSFAYEDEPNKLAHFVSQELDLPMFKASSASIHRIETPRQFYGLLKKKISEAKRRIFLATLYVGKEERELAYFLCRALARNPALQLTLLMDAMRSTRESPKNISSASLLSHLASMFPDQVDIRLYSTPLLRPGSFKSRLLGKRFNEGFGLQHMKIYGFDDDIIMSGANLSRDYFTRRKDRYILIRQHAPLADYLHSLILLISRFSYAVHFSGDTNVLTHCKKNIENLDDFSSELTQVYKSPFRLTWDGGRDLLLAEDADGTIVPSGLFPPSQQYPLRNWASQAHKDLLDFTERWRQRCRKIQQHHYEKADTCIVPLLQMGQLNISQETAMIPYLTKFIEALRLRPSKSLQTVARPFTTVDITSGYFTLSSIYRSLVLSDQLHQAPADPARVPVAFRLVAASPEANGFFGSRGITNRIPAAYTYMEAQFWNEVVKKSLNRPVDPTHPSMQDVQDPVSTGPISAVELREWRKYGWTYHSKGLWISPPSRRNDQCLPSSTLIGSSNYGARSEKFDLECSLLITTHAPSLRQIFATEVTDMREDARDLMNEEAFQAKDRKVDIVTRCLTHLVKYMM</sequence>
<dbReference type="Gene3D" id="3.30.870.10">
    <property type="entry name" value="Endonuclease Chain A"/>
    <property type="match status" value="2"/>
</dbReference>
<organism evidence="12 13">
    <name type="scientific">Malassezia sympodialis (strain ATCC 42132)</name>
    <name type="common">Atopic eczema-associated yeast</name>
    <dbReference type="NCBI Taxonomy" id="1230383"/>
    <lineage>
        <taxon>Eukaryota</taxon>
        <taxon>Fungi</taxon>
        <taxon>Dikarya</taxon>
        <taxon>Basidiomycota</taxon>
        <taxon>Ustilaginomycotina</taxon>
        <taxon>Malasseziomycetes</taxon>
        <taxon>Malasseziales</taxon>
        <taxon>Malasseziaceae</taxon>
        <taxon>Malassezia</taxon>
    </lineage>
</organism>
<keyword evidence="10" id="KW-0547">Nucleotide-binding</keyword>
<evidence type="ECO:0000313" key="12">
    <source>
        <dbReference type="EMBL" id="SHO79537.1"/>
    </source>
</evidence>
<dbReference type="OrthoDB" id="10250191at2759"/>
<keyword evidence="10" id="KW-0067">ATP-binding</keyword>
<dbReference type="GO" id="GO:0008444">
    <property type="term" value="F:CDP-diacylglycerol-glycerol-3-phosphate 3-phosphatidyltransferase activity"/>
    <property type="evidence" value="ECO:0007669"/>
    <property type="project" value="UniProtKB-EC"/>
</dbReference>
<dbReference type="GO" id="GO:0005739">
    <property type="term" value="C:mitochondrion"/>
    <property type="evidence" value="ECO:0007669"/>
    <property type="project" value="UniProtKB-SubCell"/>
</dbReference>
<dbReference type="EMBL" id="LT671826">
    <property type="protein sequence ID" value="SHO79537.1"/>
    <property type="molecule type" value="Genomic_DNA"/>
</dbReference>
<keyword evidence="3 10" id="KW-0444">Lipid biosynthesis</keyword>
<dbReference type="SMART" id="SM00155">
    <property type="entry name" value="PLDc"/>
    <property type="match status" value="2"/>
</dbReference>
<evidence type="ECO:0000259" key="11">
    <source>
        <dbReference type="SMART" id="SM00155"/>
    </source>
</evidence>
<dbReference type="InterPro" id="IPR016270">
    <property type="entry name" value="PGS1"/>
</dbReference>
<dbReference type="PANTHER" id="PTHR12586:SF1">
    <property type="entry name" value="CDP-DIACYLGLYCEROL--GLYCEROL-3-PHOSPHATE 3-PHOSPHATIDYLTRANSFERASE, MITOCHONDRIAL"/>
    <property type="match status" value="1"/>
</dbReference>
<comment type="function">
    <text evidence="10">Functions in the biosynthesis of the anionic phospholipids phosphatidylglycerol and cardiolipin.</text>
</comment>
<evidence type="ECO:0000256" key="8">
    <source>
        <dbReference type="ARBA" id="ARBA00023264"/>
    </source>
</evidence>
<keyword evidence="13" id="KW-1185">Reference proteome</keyword>
<keyword evidence="4 10" id="KW-0808">Transferase</keyword>
<dbReference type="InterPro" id="IPR001736">
    <property type="entry name" value="PLipase_D/transphosphatidylase"/>
</dbReference>